<dbReference type="AlphaFoldDB" id="A0A6S7BB44"/>
<dbReference type="SMART" id="SM01130">
    <property type="entry name" value="DHDPS"/>
    <property type="match status" value="1"/>
</dbReference>
<dbReference type="RefSeq" id="WP_175106183.1">
    <property type="nucleotide sequence ID" value="NZ_CADIKM010000019.1"/>
</dbReference>
<evidence type="ECO:0000313" key="3">
    <source>
        <dbReference type="Proteomes" id="UP000494115"/>
    </source>
</evidence>
<dbReference type="GO" id="GO:0016829">
    <property type="term" value="F:lyase activity"/>
    <property type="evidence" value="ECO:0007669"/>
    <property type="project" value="UniProtKB-KW"/>
</dbReference>
<accession>A0A6S7BB44</accession>
<keyword evidence="1" id="KW-0456">Lyase</keyword>
<dbReference type="InterPro" id="IPR002220">
    <property type="entry name" value="DapA-like"/>
</dbReference>
<reference evidence="2 3" key="1">
    <citation type="submission" date="2020-04" db="EMBL/GenBank/DDBJ databases">
        <authorList>
            <person name="De Canck E."/>
        </authorList>
    </citation>
    <scope>NUCLEOTIDE SEQUENCE [LARGE SCALE GENOMIC DNA]</scope>
    <source>
        <strain evidence="2 3">LMG 28138</strain>
    </source>
</reference>
<evidence type="ECO:0000256" key="1">
    <source>
        <dbReference type="ARBA" id="ARBA00023239"/>
    </source>
</evidence>
<dbReference type="SUPFAM" id="SSF51569">
    <property type="entry name" value="Aldolase"/>
    <property type="match status" value="1"/>
</dbReference>
<dbReference type="Proteomes" id="UP000494115">
    <property type="component" value="Unassembled WGS sequence"/>
</dbReference>
<evidence type="ECO:0000313" key="2">
    <source>
        <dbReference type="EMBL" id="CAB3794333.1"/>
    </source>
</evidence>
<dbReference type="CDD" id="cd00408">
    <property type="entry name" value="DHDPS-like"/>
    <property type="match status" value="1"/>
</dbReference>
<name>A0A6S7BB44_9BURK</name>
<evidence type="ECO:0008006" key="4">
    <source>
        <dbReference type="Google" id="ProtNLM"/>
    </source>
</evidence>
<sequence length="309" mass="33917">MKLQDITLADLRLSPLAVPPVARHADLSLNRANNAALVRHLEQGGIRFLMYGGNANLYQARVSEYEALLSMLAEFAGPETWVIPSVGPDFGKILDQVPVIRRLRFPTAMVLPYVGPMTRRGLLDGLRRFSDLLGKPFVLYIKNDDYLAPAEVRALIDERRILAIKYAAVHADPADDRYLRALLTEVPPEYLISGIGERPALVHLQEFGLNSFTTGSGCVAPRASAEMLKAIQARDWARARALRECFIALEDLRDANSPIQVLHDAVSAVVADMGPAMPFLSNADEAEMPPIRAAASALKAVNDRLLETA</sequence>
<dbReference type="EMBL" id="CADIKM010000019">
    <property type="protein sequence ID" value="CAB3794333.1"/>
    <property type="molecule type" value="Genomic_DNA"/>
</dbReference>
<organism evidence="2 3">
    <name type="scientific">Pararobbsia alpina</name>
    <dbReference type="NCBI Taxonomy" id="621374"/>
    <lineage>
        <taxon>Bacteria</taxon>
        <taxon>Pseudomonadati</taxon>
        <taxon>Pseudomonadota</taxon>
        <taxon>Betaproteobacteria</taxon>
        <taxon>Burkholderiales</taxon>
        <taxon>Burkholderiaceae</taxon>
        <taxon>Pararobbsia</taxon>
    </lineage>
</organism>
<gene>
    <name evidence="2" type="ORF">LMG28138_03671</name>
</gene>
<dbReference type="InterPro" id="IPR013785">
    <property type="entry name" value="Aldolase_TIM"/>
</dbReference>
<keyword evidence="3" id="KW-1185">Reference proteome</keyword>
<dbReference type="Gene3D" id="3.20.20.70">
    <property type="entry name" value="Aldolase class I"/>
    <property type="match status" value="1"/>
</dbReference>
<protein>
    <recommendedName>
        <fullName evidence="4">5-dehydro-4-deoxyglucarate dehydratase</fullName>
    </recommendedName>
</protein>
<proteinExistence type="predicted"/>